<evidence type="ECO:0000313" key="2">
    <source>
        <dbReference type="Proteomes" id="UP000230843"/>
    </source>
</evidence>
<dbReference type="AlphaFoldDB" id="A0A2M7Z774"/>
<dbReference type="EMBL" id="PFVJ01000028">
    <property type="protein sequence ID" value="PJA90034.1"/>
    <property type="molecule type" value="Genomic_DNA"/>
</dbReference>
<proteinExistence type="predicted"/>
<protein>
    <submittedName>
        <fullName evidence="1">Uncharacterized protein</fullName>
    </submittedName>
</protein>
<gene>
    <name evidence="1" type="ORF">CO137_01215</name>
</gene>
<evidence type="ECO:0000313" key="1">
    <source>
        <dbReference type="EMBL" id="PJA90034.1"/>
    </source>
</evidence>
<reference evidence="2" key="1">
    <citation type="submission" date="2017-09" db="EMBL/GenBank/DDBJ databases">
        <title>Depth-based differentiation of microbial function through sediment-hosted aquifers and enrichment of novel symbionts in the deep terrestrial subsurface.</title>
        <authorList>
            <person name="Probst A.J."/>
            <person name="Ladd B."/>
            <person name="Jarett J.K."/>
            <person name="Geller-Mcgrath D.E."/>
            <person name="Sieber C.M.K."/>
            <person name="Emerson J.B."/>
            <person name="Anantharaman K."/>
            <person name="Thomas B.C."/>
            <person name="Malmstrom R."/>
            <person name="Stieglmeier M."/>
            <person name="Klingl A."/>
            <person name="Woyke T."/>
            <person name="Ryan C.M."/>
            <person name="Banfield J.F."/>
        </authorList>
    </citation>
    <scope>NUCLEOTIDE SEQUENCE [LARGE SCALE GENOMIC DNA]</scope>
</reference>
<dbReference type="Proteomes" id="UP000230843">
    <property type="component" value="Unassembled WGS sequence"/>
</dbReference>
<accession>A0A2M7Z774</accession>
<sequence>MECVETFALIILDNLTDAFYYLYTNTNMDNQIQNTIKSHEDQIDFIARKMIEHDEQFSAIKEEMVTKNDLRNISKTLDKLVGLVETQNQEIVMISHGMKRHEESIEKIEEDIRQIKPALGLS</sequence>
<comment type="caution">
    <text evidence="1">The sequence shown here is derived from an EMBL/GenBank/DDBJ whole genome shotgun (WGS) entry which is preliminary data.</text>
</comment>
<name>A0A2M7Z774_9BACT</name>
<organism evidence="1 2">
    <name type="scientific">Candidatus Magasanikbacteria bacterium CG_4_9_14_3_um_filter_32_9</name>
    <dbReference type="NCBI Taxonomy" id="1974644"/>
    <lineage>
        <taxon>Bacteria</taxon>
        <taxon>Candidatus Magasanikiibacteriota</taxon>
    </lineage>
</organism>